<reference evidence="1 2" key="1">
    <citation type="submission" date="2021-11" db="EMBL/GenBank/DDBJ databases">
        <title>Whole genome of Geoglobus acetivorans.</title>
        <authorList>
            <person name="Liu D."/>
        </authorList>
    </citation>
    <scope>NUCLEOTIDE SEQUENCE [LARGE SCALE GENOMIC DNA]</scope>
    <source>
        <strain evidence="1 2">SBH6</strain>
    </source>
</reference>
<evidence type="ECO:0000313" key="2">
    <source>
        <dbReference type="Proteomes" id="UP001492541"/>
    </source>
</evidence>
<accession>A0ABZ3H7W1</accession>
<dbReference type="RefSeq" id="WP_346297698.1">
    <property type="nucleotide sequence ID" value="NZ_CP087714.1"/>
</dbReference>
<sequence length="175" mass="18641">MKKSGLIAGVVVGLMALAVYTASAHMGGFGYGFGMPGMMGPMMGYGYGYPMMGGYDGDEGYVPYAYGNQGQAELVDVSGKVSTVYPMGVVLDSGKYVTMPWWFAANLGIKQGDEVKVKGLEYGNSIIPVYIEVNGQSLGDENSNIPVWMQGVQGFSPGYGYGYGYGYAHCPMMGW</sequence>
<dbReference type="EMBL" id="CP087714">
    <property type="protein sequence ID" value="XAT64699.1"/>
    <property type="molecule type" value="Genomic_DNA"/>
</dbReference>
<gene>
    <name evidence="1" type="ORF">LPQ35_04850</name>
</gene>
<proteinExistence type="predicted"/>
<name>A0ABZ3H7W1_GEOAI</name>
<keyword evidence="2" id="KW-1185">Reference proteome</keyword>
<dbReference type="Proteomes" id="UP001492541">
    <property type="component" value="Chromosome"/>
</dbReference>
<organism evidence="1 2">
    <name type="scientific">Geoglobus acetivorans</name>
    <dbReference type="NCBI Taxonomy" id="565033"/>
    <lineage>
        <taxon>Archaea</taxon>
        <taxon>Methanobacteriati</taxon>
        <taxon>Methanobacteriota</taxon>
        <taxon>Archaeoglobi</taxon>
        <taxon>Archaeoglobales</taxon>
        <taxon>Archaeoglobaceae</taxon>
        <taxon>Geoglobus</taxon>
    </lineage>
</organism>
<evidence type="ECO:0000313" key="1">
    <source>
        <dbReference type="EMBL" id="XAT64699.1"/>
    </source>
</evidence>
<dbReference type="GeneID" id="90448989"/>
<protein>
    <submittedName>
        <fullName evidence="1">Uncharacterized protein</fullName>
    </submittedName>
</protein>